<protein>
    <submittedName>
        <fullName evidence="1">Uncharacterized protein</fullName>
    </submittedName>
</protein>
<name>A0ABU9IER7_9SPHN</name>
<keyword evidence="2" id="KW-1185">Reference proteome</keyword>
<accession>A0ABU9IER7</accession>
<proteinExistence type="predicted"/>
<reference evidence="1 2" key="1">
    <citation type="submission" date="2024-04" db="EMBL/GenBank/DDBJ databases">
        <title>Aurantiacibacter sp. DGU6 16S ribosomal RNA gene Genome sequencing and assembly.</title>
        <authorList>
            <person name="Park S."/>
        </authorList>
    </citation>
    <scope>NUCLEOTIDE SEQUENCE [LARGE SCALE GENOMIC DNA]</scope>
    <source>
        <strain evidence="1 2">DGU6</strain>
    </source>
</reference>
<dbReference type="Proteomes" id="UP001497045">
    <property type="component" value="Unassembled WGS sequence"/>
</dbReference>
<gene>
    <name evidence="1" type="ORF">AAEO60_09580</name>
</gene>
<evidence type="ECO:0000313" key="2">
    <source>
        <dbReference type="Proteomes" id="UP001497045"/>
    </source>
</evidence>
<comment type="caution">
    <text evidence="1">The sequence shown here is derived from an EMBL/GenBank/DDBJ whole genome shotgun (WGS) entry which is preliminary data.</text>
</comment>
<organism evidence="1 2">
    <name type="scientific">Aurantiacibacter gilvus</name>
    <dbReference type="NCBI Taxonomy" id="3139141"/>
    <lineage>
        <taxon>Bacteria</taxon>
        <taxon>Pseudomonadati</taxon>
        <taxon>Pseudomonadota</taxon>
        <taxon>Alphaproteobacteria</taxon>
        <taxon>Sphingomonadales</taxon>
        <taxon>Erythrobacteraceae</taxon>
        <taxon>Aurantiacibacter</taxon>
    </lineage>
</organism>
<evidence type="ECO:0000313" key="1">
    <source>
        <dbReference type="EMBL" id="MEL1250921.1"/>
    </source>
</evidence>
<sequence length="88" mass="10533">MTNDDFRNQDWIMLVKRTREKFCVSIQGAHDLIFADDDVRRLVAARINREPQCYQMAWRDIRENGEDSRFIKDGDKIRFRQSDGQRPA</sequence>
<dbReference type="RefSeq" id="WP_341673431.1">
    <property type="nucleotide sequence ID" value="NZ_JBBYHV010000001.1"/>
</dbReference>
<dbReference type="EMBL" id="JBBYHV010000001">
    <property type="protein sequence ID" value="MEL1250921.1"/>
    <property type="molecule type" value="Genomic_DNA"/>
</dbReference>